<feature type="transmembrane region" description="Helical" evidence="1">
    <location>
        <begin position="103"/>
        <end position="123"/>
    </location>
</feature>
<gene>
    <name evidence="2" type="ORF">HD842_004360</name>
</gene>
<feature type="transmembrane region" description="Helical" evidence="1">
    <location>
        <begin position="250"/>
        <end position="269"/>
    </location>
</feature>
<feature type="transmembrane region" description="Helical" evidence="1">
    <location>
        <begin position="316"/>
        <end position="335"/>
    </location>
</feature>
<dbReference type="EMBL" id="JACHBX010000005">
    <property type="protein sequence ID" value="MBB6136183.1"/>
    <property type="molecule type" value="Genomic_DNA"/>
</dbReference>
<comment type="caution">
    <text evidence="2">The sequence shown here is derived from an EMBL/GenBank/DDBJ whole genome shotgun (WGS) entry which is preliminary data.</text>
</comment>
<proteinExistence type="predicted"/>
<feature type="transmembrane region" description="Helical" evidence="1">
    <location>
        <begin position="182"/>
        <end position="200"/>
    </location>
</feature>
<reference evidence="2 3" key="1">
    <citation type="submission" date="2020-08" db="EMBL/GenBank/DDBJ databases">
        <title>The Agave Microbiome: Exploring the role of microbial communities in plant adaptations to desert environments.</title>
        <authorList>
            <person name="Partida-Martinez L.P."/>
        </authorList>
    </citation>
    <scope>NUCLEOTIDE SEQUENCE [LARGE SCALE GENOMIC DNA]</scope>
    <source>
        <strain evidence="2 3">AT3.2</strain>
    </source>
</reference>
<feature type="transmembrane region" description="Helical" evidence="1">
    <location>
        <begin position="135"/>
        <end position="162"/>
    </location>
</feature>
<evidence type="ECO:0000313" key="3">
    <source>
        <dbReference type="Proteomes" id="UP000540787"/>
    </source>
</evidence>
<feature type="transmembrane region" description="Helical" evidence="1">
    <location>
        <begin position="347"/>
        <end position="368"/>
    </location>
</feature>
<sequence>MAPHRLGPARIGIGLIQGVLLYLLYTALQDKLWPATAPLLFAPLVLLGVLLPVILISALGHVTRRTLAGWVSAAAIAIVLLAIHDVWRRLGGVDALRPTPSDALSACLAAGCFIAHALVLAGARDRRRIAAYATYFDVAWTLGLQLVFSALFVGATWLVLQMGASLFDLIRLDFLSQAMEKAWFSIPVTAFAFASAMHLTDVKPAIVRGIRNLVHVLLSWTLPVLTLLVGGFLASLPFTGLAPLWATRSAAGMLLSAAACFVVLINAAWQDGSERPVRIIAVSARVASLLLAPLTLLAAYALALRVLDHGWSTNRVIAAACLLVAVCYASGYAAAAARRGWLPTLAGVNIAAAFTVLGVLVLLLSPLLDPGRIAVASQLARLDAGQITLRQLDVDHLWHHGERYGRDALARLQSSTTGPDAAWLRTELADLRQPAPDTGAINMVKQLHV</sequence>
<evidence type="ECO:0008006" key="4">
    <source>
        <dbReference type="Google" id="ProtNLM"/>
    </source>
</evidence>
<evidence type="ECO:0000313" key="2">
    <source>
        <dbReference type="EMBL" id="MBB6136183.1"/>
    </source>
</evidence>
<dbReference type="Pfam" id="PF13687">
    <property type="entry name" value="DUF4153"/>
    <property type="match status" value="1"/>
</dbReference>
<feature type="transmembrane region" description="Helical" evidence="1">
    <location>
        <begin position="7"/>
        <end position="28"/>
    </location>
</feature>
<keyword evidence="3" id="KW-1185">Reference proteome</keyword>
<dbReference type="Proteomes" id="UP000540787">
    <property type="component" value="Unassembled WGS sequence"/>
</dbReference>
<keyword evidence="1" id="KW-0812">Transmembrane</keyword>
<dbReference type="InterPro" id="IPR025291">
    <property type="entry name" value="DUF4153"/>
</dbReference>
<dbReference type="RefSeq" id="WP_183557315.1">
    <property type="nucleotide sequence ID" value="NZ_JACHBX010000005.1"/>
</dbReference>
<dbReference type="AlphaFoldDB" id="A0A7X0CGG1"/>
<accession>A0A7X0CGG1</accession>
<protein>
    <recommendedName>
        <fullName evidence="4">DUF4153 domain-containing protein</fullName>
    </recommendedName>
</protein>
<keyword evidence="1" id="KW-1133">Transmembrane helix</keyword>
<feature type="transmembrane region" description="Helical" evidence="1">
    <location>
        <begin position="40"/>
        <end position="60"/>
    </location>
</feature>
<evidence type="ECO:0000256" key="1">
    <source>
        <dbReference type="SAM" id="Phobius"/>
    </source>
</evidence>
<keyword evidence="1" id="KW-0472">Membrane</keyword>
<name>A0A7X0CGG1_9BURK</name>
<feature type="transmembrane region" description="Helical" evidence="1">
    <location>
        <begin position="67"/>
        <end position="83"/>
    </location>
</feature>
<feature type="transmembrane region" description="Helical" evidence="1">
    <location>
        <begin position="281"/>
        <end position="304"/>
    </location>
</feature>
<feature type="transmembrane region" description="Helical" evidence="1">
    <location>
        <begin position="212"/>
        <end position="238"/>
    </location>
</feature>
<organism evidence="2 3">
    <name type="scientific">Massilia aurea</name>
    <dbReference type="NCBI Taxonomy" id="373040"/>
    <lineage>
        <taxon>Bacteria</taxon>
        <taxon>Pseudomonadati</taxon>
        <taxon>Pseudomonadota</taxon>
        <taxon>Betaproteobacteria</taxon>
        <taxon>Burkholderiales</taxon>
        <taxon>Oxalobacteraceae</taxon>
        <taxon>Telluria group</taxon>
        <taxon>Massilia</taxon>
    </lineage>
</organism>